<evidence type="ECO:0000256" key="2">
    <source>
        <dbReference type="ARBA" id="ARBA00022475"/>
    </source>
</evidence>
<dbReference type="InterPro" id="IPR052159">
    <property type="entry name" value="Competence_DNA_uptake"/>
</dbReference>
<sequence length="487" mass="55299">MWNRCQVFSSFFFRYPISSWLIRLRASCECFQQRHPIFLCGLYWLAGITSRGHPEYSALILIFLGMFLPRNPKQWLPLASAWIISLMLTPAPFLHDGPISGTFVIHHAGGQGTYYGEALCIQTPCGKRAHHLSCQILSESRLELKKVYELEGTLHHTSQIVFKSNACYKEIPRSRFYIMKEKCRESSCHFLNHRFPSSEVGPFASSLLLGTPLPQNLRDLFRQKGLSHLFAISGWHFSLCATTLWMLCALLPLKIKKILSFIVLTSLACIFPMSLSVWRSWISVTLLCFSWCFSGSCSGLNRLGAGFILCSIFFSPFSPTFVLSFLATLGILLFFPKIFSFLYTPWTQFLSPFWLYPIRYLAMTLAISLSAQLFIVLPIMQYFGSLPLEGLLYNLIVPFTILPIIVFLIATIILPCCSPITEALIQGFLSHPWLHNPNILKTLSFAPVPPWMLTLASLILFFIGILRTNVSPYASISATSYRFIETL</sequence>
<dbReference type="PANTHER" id="PTHR30619:SF7">
    <property type="entry name" value="BETA-LACTAMASE DOMAIN PROTEIN"/>
    <property type="match status" value="1"/>
</dbReference>
<keyword evidence="5 6" id="KW-0472">Membrane</keyword>
<keyword evidence="3 6" id="KW-0812">Transmembrane</keyword>
<feature type="transmembrane region" description="Helical" evidence="6">
    <location>
        <begin position="391"/>
        <end position="414"/>
    </location>
</feature>
<dbReference type="EMBL" id="LN846997">
    <property type="protein sequence ID" value="CRI37642.1"/>
    <property type="molecule type" value="Genomic_DNA"/>
</dbReference>
<feature type="transmembrane region" description="Helical" evidence="6">
    <location>
        <begin position="229"/>
        <end position="251"/>
    </location>
</feature>
<evidence type="ECO:0000256" key="5">
    <source>
        <dbReference type="ARBA" id="ARBA00023136"/>
    </source>
</evidence>
<evidence type="ECO:0000313" key="8">
    <source>
        <dbReference type="EMBL" id="CRI37642.1"/>
    </source>
</evidence>
<evidence type="ECO:0000256" key="6">
    <source>
        <dbReference type="SAM" id="Phobius"/>
    </source>
</evidence>
<organism evidence="8">
    <name type="scientific">Chlamydia pneumoniae</name>
    <name type="common">Chlamydophila pneumoniae</name>
    <dbReference type="NCBI Taxonomy" id="83558"/>
    <lineage>
        <taxon>Bacteria</taxon>
        <taxon>Pseudomonadati</taxon>
        <taxon>Chlamydiota</taxon>
        <taxon>Chlamydiia</taxon>
        <taxon>Chlamydiales</taxon>
        <taxon>Chlamydiaceae</taxon>
        <taxon>Chlamydia/Chlamydophila group</taxon>
        <taxon>Chlamydia</taxon>
    </lineage>
</organism>
<feature type="transmembrane region" description="Helical" evidence="6">
    <location>
        <begin position="354"/>
        <end position="379"/>
    </location>
</feature>
<evidence type="ECO:0000256" key="4">
    <source>
        <dbReference type="ARBA" id="ARBA00022989"/>
    </source>
</evidence>
<accession>A0A0F7WML1</accession>
<gene>
    <name evidence="8" type="ORF">BN1224_CV15_A_00380</name>
</gene>
<name>A0A0F7WML1_CHLPN</name>
<reference evidence="8" key="1">
    <citation type="submission" date="2015-05" db="EMBL/GenBank/DDBJ databases">
        <authorList>
            <person name="Rattei Thomas"/>
        </authorList>
    </citation>
    <scope>NUCLEOTIDE SEQUENCE</scope>
    <source>
        <strain evidence="8">CV15</strain>
    </source>
</reference>
<keyword evidence="4 6" id="KW-1133">Transmembrane helix</keyword>
<dbReference type="AlphaFoldDB" id="A0A0F7WML1"/>
<dbReference type="GO" id="GO:0005886">
    <property type="term" value="C:plasma membrane"/>
    <property type="evidence" value="ECO:0007669"/>
    <property type="project" value="UniProtKB-SubCell"/>
</dbReference>
<evidence type="ECO:0000259" key="7">
    <source>
        <dbReference type="Pfam" id="PF03772"/>
    </source>
</evidence>
<comment type="subcellular location">
    <subcellularLocation>
        <location evidence="1">Cell membrane</location>
        <topology evidence="1">Multi-pass membrane protein</topology>
    </subcellularLocation>
</comment>
<dbReference type="InterPro" id="IPR004477">
    <property type="entry name" value="ComEC_N"/>
</dbReference>
<feature type="transmembrane region" description="Helical" evidence="6">
    <location>
        <begin position="258"/>
        <end position="275"/>
    </location>
</feature>
<dbReference type="PANTHER" id="PTHR30619">
    <property type="entry name" value="DNA INTERNALIZATION/COMPETENCE PROTEIN COMEC/REC2"/>
    <property type="match status" value="1"/>
</dbReference>
<proteinExistence type="predicted"/>
<dbReference type="Pfam" id="PF03772">
    <property type="entry name" value="Competence"/>
    <property type="match status" value="1"/>
</dbReference>
<feature type="transmembrane region" description="Helical" evidence="6">
    <location>
        <begin position="307"/>
        <end position="334"/>
    </location>
</feature>
<evidence type="ECO:0000256" key="3">
    <source>
        <dbReference type="ARBA" id="ARBA00022692"/>
    </source>
</evidence>
<feature type="domain" description="ComEC/Rec2-related protein" evidence="7">
    <location>
        <begin position="213"/>
        <end position="466"/>
    </location>
</feature>
<protein>
    <submittedName>
        <fullName evidence="8">Competence locus E-like protein</fullName>
    </submittedName>
</protein>
<feature type="transmembrane region" description="Helical" evidence="6">
    <location>
        <begin position="448"/>
        <end position="466"/>
    </location>
</feature>
<evidence type="ECO:0000256" key="1">
    <source>
        <dbReference type="ARBA" id="ARBA00004651"/>
    </source>
</evidence>
<keyword evidence="2" id="KW-1003">Cell membrane</keyword>